<dbReference type="PANTHER" id="PTHR24412:SF497">
    <property type="entry name" value="KELCH-LIKE PROTEIN 18"/>
    <property type="match status" value="1"/>
</dbReference>
<evidence type="ECO:0000256" key="2">
    <source>
        <dbReference type="ARBA" id="ARBA00022737"/>
    </source>
</evidence>
<reference evidence="4 5" key="1">
    <citation type="submission" date="2013-12" db="EMBL/GenBank/DDBJ databases">
        <title>Draft genome of the parsitic nematode Ancylostoma duodenale.</title>
        <authorList>
            <person name="Mitreva M."/>
        </authorList>
    </citation>
    <scope>NUCLEOTIDE SEQUENCE [LARGE SCALE GENOMIC DNA]</scope>
    <source>
        <strain evidence="4 5">Zhejiang</strain>
    </source>
</reference>
<feature type="non-terminal residue" evidence="4">
    <location>
        <position position="191"/>
    </location>
</feature>
<dbReference type="OrthoDB" id="5862984at2759"/>
<evidence type="ECO:0000256" key="1">
    <source>
        <dbReference type="ARBA" id="ARBA00022441"/>
    </source>
</evidence>
<feature type="domain" description="BACK" evidence="3">
    <location>
        <begin position="54"/>
        <end position="141"/>
    </location>
</feature>
<organism evidence="4 5">
    <name type="scientific">Ancylostoma duodenale</name>
    <dbReference type="NCBI Taxonomy" id="51022"/>
    <lineage>
        <taxon>Eukaryota</taxon>
        <taxon>Metazoa</taxon>
        <taxon>Ecdysozoa</taxon>
        <taxon>Nematoda</taxon>
        <taxon>Chromadorea</taxon>
        <taxon>Rhabditida</taxon>
        <taxon>Rhabditina</taxon>
        <taxon>Rhabditomorpha</taxon>
        <taxon>Strongyloidea</taxon>
        <taxon>Ancylostomatidae</taxon>
        <taxon>Ancylostomatinae</taxon>
        <taxon>Ancylostoma</taxon>
    </lineage>
</organism>
<keyword evidence="2" id="KW-0677">Repeat</keyword>
<dbReference type="PANTHER" id="PTHR24412">
    <property type="entry name" value="KELCH PROTEIN"/>
    <property type="match status" value="1"/>
</dbReference>
<sequence length="191" mass="22195">MECLLSENGANPNQMFKEKFTNTHNSELPIYFLQSVTEKCATFICEHLLDVDNALSLRTIFLSVGCRFAAEEVDRFIEKNFALVSHSDKFLELSTEDLVELLSKDKLNVVSEEEVFNAAIRVLSCVRLHLLDKRFLVDKVARYPPILHSSQCREMVDEVKNFYLVPGREPKSPLHLRPRRRRVAHWTIFLK</sequence>
<accession>A0A0C2GCE3</accession>
<dbReference type="InterPro" id="IPR011705">
    <property type="entry name" value="BACK"/>
</dbReference>
<dbReference type="SMART" id="SM00875">
    <property type="entry name" value="BACK"/>
    <property type="match status" value="1"/>
</dbReference>
<keyword evidence="1" id="KW-0880">Kelch repeat</keyword>
<dbReference type="Proteomes" id="UP000054047">
    <property type="component" value="Unassembled WGS sequence"/>
</dbReference>
<proteinExistence type="predicted"/>
<evidence type="ECO:0000313" key="4">
    <source>
        <dbReference type="EMBL" id="KIH56539.1"/>
    </source>
</evidence>
<dbReference type="AlphaFoldDB" id="A0A0C2GCE3"/>
<dbReference type="Pfam" id="PF07707">
    <property type="entry name" value="BACK"/>
    <property type="match status" value="1"/>
</dbReference>
<gene>
    <name evidence="4" type="ORF">ANCDUO_13280</name>
</gene>
<protein>
    <submittedName>
        <fullName evidence="4">BTB And Kelch</fullName>
    </submittedName>
</protein>
<evidence type="ECO:0000259" key="3">
    <source>
        <dbReference type="SMART" id="SM00875"/>
    </source>
</evidence>
<dbReference type="Gene3D" id="1.25.40.420">
    <property type="match status" value="1"/>
</dbReference>
<evidence type="ECO:0000313" key="5">
    <source>
        <dbReference type="Proteomes" id="UP000054047"/>
    </source>
</evidence>
<dbReference type="EMBL" id="KN735589">
    <property type="protein sequence ID" value="KIH56539.1"/>
    <property type="molecule type" value="Genomic_DNA"/>
</dbReference>
<keyword evidence="5" id="KW-1185">Reference proteome</keyword>
<name>A0A0C2GCE3_9BILA</name>